<evidence type="ECO:0000256" key="1">
    <source>
        <dbReference type="SAM" id="Coils"/>
    </source>
</evidence>
<feature type="coiled-coil region" evidence="1">
    <location>
        <begin position="505"/>
        <end position="576"/>
    </location>
</feature>
<gene>
    <name evidence="2" type="ORF">DCF15_20740</name>
</gene>
<dbReference type="Proteomes" id="UP000249794">
    <property type="component" value="Unassembled WGS sequence"/>
</dbReference>
<dbReference type="AlphaFoldDB" id="A0A2W4WNX0"/>
<organism evidence="2 3">
    <name type="scientific">Phormidesmis priestleyi</name>
    <dbReference type="NCBI Taxonomy" id="268141"/>
    <lineage>
        <taxon>Bacteria</taxon>
        <taxon>Bacillati</taxon>
        <taxon>Cyanobacteriota</taxon>
        <taxon>Cyanophyceae</taxon>
        <taxon>Leptolyngbyales</taxon>
        <taxon>Leptolyngbyaceae</taxon>
        <taxon>Phormidesmis</taxon>
    </lineage>
</organism>
<name>A0A2W4WNX0_9CYAN</name>
<accession>A0A2W4WNX0</accession>
<dbReference type="EMBL" id="QBMP01000325">
    <property type="protein sequence ID" value="PZO46112.1"/>
    <property type="molecule type" value="Genomic_DNA"/>
</dbReference>
<protein>
    <submittedName>
        <fullName evidence="2">Uncharacterized protein</fullName>
    </submittedName>
</protein>
<evidence type="ECO:0000313" key="3">
    <source>
        <dbReference type="Proteomes" id="UP000249794"/>
    </source>
</evidence>
<proteinExistence type="predicted"/>
<reference evidence="3" key="1">
    <citation type="submission" date="2018-04" db="EMBL/GenBank/DDBJ databases">
        <authorList>
            <person name="Cornet L."/>
        </authorList>
    </citation>
    <scope>NUCLEOTIDE SEQUENCE [LARGE SCALE GENOMIC DNA]</scope>
</reference>
<sequence length="577" mass="64186">MKKRSTPLFIYVEETLNEFLDLWPHRFDYLYASHPDPGTKPDWKTETSHPLSDRIINQGAYLYGVRLGPETAYGLLDIDRGSPYHPRRDPLALDRICEALEPLGLVRHLDLTSSDSQGLHVYFPCGEPLPSWQLALAITALLENAGFKIKPGWLEVFPNRKPFAENGNISLFNGHRLPLQQGSYLLNDDLQPIASSQQAFVRQWHLATAHNDINTDVLKQTIRQARRETYRVSGKAQKFINDLQAEIEPGWSGSGQTNHLLGRIAMRSYIFGHILYADAPLSGQALIDDIVSIARALPGFKDYCGHQHDLVKKAKAWAIAIENESRYFPYGVGKSAQARKSKPSGSTWNQQQMTEARLHIQQVVTSLSQQDTWPSGITARFNLLCAASISGSTLYKHRDLWHPIYTGEQQQIGDHPPNPPGLHMREANACAGGAALAFPHTSLLGTAGCNRPADNAFSAQIAELEEGKTKTGCSTLPVKGSEPFDGDQTPLAPERTAPPEQLVLNIQWALQVARANQQAKAAENRQQYRQAQQQRAKDEHRVRLLAWVDSGDPILEAEARQQLSRMEATAQALAESG</sequence>
<evidence type="ECO:0000313" key="2">
    <source>
        <dbReference type="EMBL" id="PZO46112.1"/>
    </source>
</evidence>
<comment type="caution">
    <text evidence="2">The sequence shown here is derived from an EMBL/GenBank/DDBJ whole genome shotgun (WGS) entry which is preliminary data.</text>
</comment>
<reference evidence="2 3" key="2">
    <citation type="submission" date="2018-06" db="EMBL/GenBank/DDBJ databases">
        <title>Metagenomic assembly of (sub)arctic Cyanobacteria and their associated microbiome from non-axenic cultures.</title>
        <authorList>
            <person name="Baurain D."/>
        </authorList>
    </citation>
    <scope>NUCLEOTIDE SEQUENCE [LARGE SCALE GENOMIC DNA]</scope>
    <source>
        <strain evidence="2">ULC027bin1</strain>
    </source>
</reference>
<keyword evidence="1" id="KW-0175">Coiled coil</keyword>